<feature type="transmembrane region" description="Helical" evidence="1">
    <location>
        <begin position="211"/>
        <end position="229"/>
    </location>
</feature>
<accession>A0A7W7GM77</accession>
<comment type="caution">
    <text evidence="2">The sequence shown here is derived from an EMBL/GenBank/DDBJ whole genome shotgun (WGS) entry which is preliminary data.</text>
</comment>
<name>A0A7W7GM77_9MICC</name>
<evidence type="ECO:0000313" key="3">
    <source>
        <dbReference type="Proteomes" id="UP000540191"/>
    </source>
</evidence>
<dbReference type="EMBL" id="JACHNA010000001">
    <property type="protein sequence ID" value="MBB4734698.1"/>
    <property type="molecule type" value="Genomic_DNA"/>
</dbReference>
<feature type="transmembrane region" description="Helical" evidence="1">
    <location>
        <begin position="183"/>
        <end position="204"/>
    </location>
</feature>
<organism evidence="2 3">
    <name type="scientific">Micrococcus cohnii</name>
    <dbReference type="NCBI Taxonomy" id="993416"/>
    <lineage>
        <taxon>Bacteria</taxon>
        <taxon>Bacillati</taxon>
        <taxon>Actinomycetota</taxon>
        <taxon>Actinomycetes</taxon>
        <taxon>Micrococcales</taxon>
        <taxon>Micrococcaceae</taxon>
        <taxon>Micrococcus</taxon>
    </lineage>
</organism>
<feature type="transmembrane region" description="Helical" evidence="1">
    <location>
        <begin position="241"/>
        <end position="261"/>
    </location>
</feature>
<dbReference type="RefSeq" id="WP_184240833.1">
    <property type="nucleotide sequence ID" value="NZ_JACHNA010000001.1"/>
</dbReference>
<evidence type="ECO:0000313" key="2">
    <source>
        <dbReference type="EMBL" id="MBB4734698.1"/>
    </source>
</evidence>
<evidence type="ECO:0008006" key="4">
    <source>
        <dbReference type="Google" id="ProtNLM"/>
    </source>
</evidence>
<feature type="transmembrane region" description="Helical" evidence="1">
    <location>
        <begin position="99"/>
        <end position="121"/>
    </location>
</feature>
<keyword evidence="1" id="KW-0812">Transmembrane</keyword>
<sequence length="348" mass="36875">MWEKDFQEWMNGSILGLAKAAWGLLKDSFAVGALTPEWWVSVVGGQVTTTVEGGGTVVVDHPGMLNIIVVAMLPLLIVFVVIQVVLSALRGSTAGMMRALVTAVFSVPFTYVTVGLVWLAMGATQAMTMWILEVGYEGSEGEDQAVSAVLNLFGLSYNGKDDEIILDENYAQWQMASKDAENGMILVAWLVALVIFIACFVLMAMMIFRTVVILLLASFAAPAIFSLALEPAKALAGRWLSMVIGLLMAAPVGAATIRLGMSMAALSTDWIQTVAGLVLVFVAAAMPLVMLSMVTWISGGSQGVEQAGVMAAGRAGRGVQNSMRGASVRAGRMSQRAASMAVRGGRMR</sequence>
<dbReference type="Proteomes" id="UP000540191">
    <property type="component" value="Unassembled WGS sequence"/>
</dbReference>
<keyword evidence="3" id="KW-1185">Reference proteome</keyword>
<proteinExistence type="predicted"/>
<keyword evidence="1" id="KW-1133">Transmembrane helix</keyword>
<protein>
    <recommendedName>
        <fullName evidence="4">TrbL/VirB6 plasmid conjugal transfer protein</fullName>
    </recommendedName>
</protein>
<keyword evidence="1" id="KW-0472">Membrane</keyword>
<reference evidence="2 3" key="1">
    <citation type="submission" date="2020-08" db="EMBL/GenBank/DDBJ databases">
        <title>Sequencing the genomes of 1000 actinobacteria strains.</title>
        <authorList>
            <person name="Klenk H.-P."/>
        </authorList>
    </citation>
    <scope>NUCLEOTIDE SEQUENCE [LARGE SCALE GENOMIC DNA]</scope>
    <source>
        <strain evidence="2 3">DSM 23974</strain>
    </source>
</reference>
<feature type="transmembrane region" description="Helical" evidence="1">
    <location>
        <begin position="273"/>
        <end position="297"/>
    </location>
</feature>
<evidence type="ECO:0000256" key="1">
    <source>
        <dbReference type="SAM" id="Phobius"/>
    </source>
</evidence>
<gene>
    <name evidence="2" type="ORF">HDA30_000206</name>
</gene>
<feature type="transmembrane region" description="Helical" evidence="1">
    <location>
        <begin position="64"/>
        <end position="87"/>
    </location>
</feature>
<dbReference type="AlphaFoldDB" id="A0A7W7GM77"/>